<dbReference type="KEGG" id="swf:E3E12_03000"/>
<keyword evidence="3" id="KW-1185">Reference proteome</keyword>
<organism evidence="2 3">
    <name type="scientific">Formicincola oecophyllae</name>
    <dbReference type="NCBI Taxonomy" id="2558361"/>
    <lineage>
        <taxon>Bacteria</taxon>
        <taxon>Pseudomonadati</taxon>
        <taxon>Pseudomonadota</taxon>
        <taxon>Alphaproteobacteria</taxon>
        <taxon>Acetobacterales</taxon>
        <taxon>Acetobacteraceae</taxon>
        <taxon>Formicincola</taxon>
    </lineage>
</organism>
<evidence type="ECO:0000313" key="3">
    <source>
        <dbReference type="Proteomes" id="UP000318709"/>
    </source>
</evidence>
<protein>
    <recommendedName>
        <fullName evidence="4">Tetratricopeptide repeat protein</fullName>
    </recommendedName>
</protein>
<dbReference type="EMBL" id="CP038231">
    <property type="protein sequence ID" value="QDH13339.1"/>
    <property type="molecule type" value="Genomic_DNA"/>
</dbReference>
<sequence length="416" mass="43548">MKFSTTNWTVALAMGAGLAAMAPHSAAWGAEAAAAQGARLASGATLSPDVSKDLLAAQAELKAGHFQEAMNAVAHASHAPNQTKDDRATIVRMGAAIAMRSGNVHASARTAEALAADPALPATERARALQDAVVMAYRAHDWPTAAALGERYFNIPGLAQAGSAGQRKTISSLLVQSYYVPHHWAGVVMATDQLAKTTPGGLGGLPENLLQMRAAAYGQMNNHAGQQASWVVLAEAYHRPAYWQAALAGLEHNSDLSPYGQYALQKLRFAAGLVSQPAAVRDLEEQAIQLGLPAAALRLENAANARHIQPLPDAARFNAFLKRRLGQAVPDQNPVLAAGEAVLAAAPAQQGAALATMKARVAAMPTPENQLAYGLVLADIGRSHEAQQALGQVKGPGAVHDLAQMWRLTLHTLPAH</sequence>
<dbReference type="AlphaFoldDB" id="A0A4Y6U7G6"/>
<feature type="signal peptide" evidence="1">
    <location>
        <begin position="1"/>
        <end position="26"/>
    </location>
</feature>
<dbReference type="Proteomes" id="UP000318709">
    <property type="component" value="Chromosome"/>
</dbReference>
<keyword evidence="1" id="KW-0732">Signal</keyword>
<reference evidence="2 3" key="1">
    <citation type="submission" date="2019-03" db="EMBL/GenBank/DDBJ databases">
        <title>The complete genome sequence of Swingsia_sp. F3b2 LMG30590(T).</title>
        <authorList>
            <person name="Chua K.-O."/>
            <person name="Chan K.-G."/>
            <person name="See-Too W.-S."/>
        </authorList>
    </citation>
    <scope>NUCLEOTIDE SEQUENCE [LARGE SCALE GENOMIC DNA]</scope>
    <source>
        <strain evidence="2 3">F3b2</strain>
    </source>
</reference>
<proteinExistence type="predicted"/>
<accession>A0A4Y6U7G6</accession>
<feature type="chain" id="PRO_5021195627" description="Tetratricopeptide repeat protein" evidence="1">
    <location>
        <begin position="27"/>
        <end position="416"/>
    </location>
</feature>
<name>A0A4Y6U7G6_9PROT</name>
<gene>
    <name evidence="2" type="ORF">E3E12_03000</name>
</gene>
<evidence type="ECO:0008006" key="4">
    <source>
        <dbReference type="Google" id="ProtNLM"/>
    </source>
</evidence>
<dbReference type="OrthoDB" id="7340606at2"/>
<dbReference type="RefSeq" id="WP_141443000.1">
    <property type="nucleotide sequence ID" value="NZ_CP038231.1"/>
</dbReference>
<evidence type="ECO:0000313" key="2">
    <source>
        <dbReference type="EMBL" id="QDH13339.1"/>
    </source>
</evidence>
<evidence type="ECO:0000256" key="1">
    <source>
        <dbReference type="SAM" id="SignalP"/>
    </source>
</evidence>